<dbReference type="AlphaFoldDB" id="A0AAV5KYS3"/>
<feature type="compositionally biased region" description="Basic and acidic residues" evidence="5">
    <location>
        <begin position="586"/>
        <end position="597"/>
    </location>
</feature>
<feature type="compositionally biased region" description="Basic and acidic residues" evidence="5">
    <location>
        <begin position="305"/>
        <end position="315"/>
    </location>
</feature>
<dbReference type="InterPro" id="IPR044519">
    <property type="entry name" value="ARF_GAP_AGD6/7"/>
</dbReference>
<feature type="transmembrane region" description="Helical" evidence="6">
    <location>
        <begin position="90"/>
        <end position="111"/>
    </location>
</feature>
<evidence type="ECO:0000313" key="7">
    <source>
        <dbReference type="EMBL" id="GKV30034.1"/>
    </source>
</evidence>
<organism evidence="7 8">
    <name type="scientific">Rubroshorea leprosula</name>
    <dbReference type="NCBI Taxonomy" id="152421"/>
    <lineage>
        <taxon>Eukaryota</taxon>
        <taxon>Viridiplantae</taxon>
        <taxon>Streptophyta</taxon>
        <taxon>Embryophyta</taxon>
        <taxon>Tracheophyta</taxon>
        <taxon>Spermatophyta</taxon>
        <taxon>Magnoliopsida</taxon>
        <taxon>eudicotyledons</taxon>
        <taxon>Gunneridae</taxon>
        <taxon>Pentapetalae</taxon>
        <taxon>rosids</taxon>
        <taxon>malvids</taxon>
        <taxon>Malvales</taxon>
        <taxon>Dipterocarpaceae</taxon>
        <taxon>Rubroshorea</taxon>
    </lineage>
</organism>
<dbReference type="Pfam" id="PF05978">
    <property type="entry name" value="UNC-93"/>
    <property type="match status" value="1"/>
</dbReference>
<evidence type="ECO:0000256" key="4">
    <source>
        <dbReference type="ARBA" id="ARBA00023136"/>
    </source>
</evidence>
<feature type="compositionally biased region" description="Gly residues" evidence="5">
    <location>
        <begin position="283"/>
        <end position="298"/>
    </location>
</feature>
<gene>
    <name evidence="7" type="ORF">SLEP1_g38900</name>
</gene>
<keyword evidence="4 6" id="KW-0472">Membrane</keyword>
<feature type="transmembrane region" description="Helical" evidence="6">
    <location>
        <begin position="163"/>
        <end position="185"/>
    </location>
</feature>
<comment type="subcellular location">
    <subcellularLocation>
        <location evidence="1">Membrane</location>
        <topology evidence="1">Multi-pass membrane protein</topology>
    </subcellularLocation>
</comment>
<evidence type="ECO:0000256" key="1">
    <source>
        <dbReference type="ARBA" id="ARBA00004141"/>
    </source>
</evidence>
<feature type="transmembrane region" description="Helical" evidence="6">
    <location>
        <begin position="131"/>
        <end position="151"/>
    </location>
</feature>
<evidence type="ECO:0000256" key="3">
    <source>
        <dbReference type="ARBA" id="ARBA00022989"/>
    </source>
</evidence>
<evidence type="ECO:0000256" key="6">
    <source>
        <dbReference type="SAM" id="Phobius"/>
    </source>
</evidence>
<dbReference type="Proteomes" id="UP001054252">
    <property type="component" value="Unassembled WGS sequence"/>
</dbReference>
<evidence type="ECO:0000313" key="8">
    <source>
        <dbReference type="Proteomes" id="UP001054252"/>
    </source>
</evidence>
<feature type="region of interest" description="Disordered" evidence="5">
    <location>
        <begin position="555"/>
        <end position="599"/>
    </location>
</feature>
<evidence type="ECO:0000256" key="2">
    <source>
        <dbReference type="ARBA" id="ARBA00022692"/>
    </source>
</evidence>
<dbReference type="GO" id="GO:0016192">
    <property type="term" value="P:vesicle-mediated transport"/>
    <property type="evidence" value="ECO:0007669"/>
    <property type="project" value="InterPro"/>
</dbReference>
<dbReference type="PANTHER" id="PTHR47021">
    <property type="entry name" value="ADP-RIBOSYLATION FACTOR GTPASE-ACTIVATING PROTEIN AGD6-RELATED"/>
    <property type="match status" value="1"/>
</dbReference>
<dbReference type="GO" id="GO:0005096">
    <property type="term" value="F:GTPase activator activity"/>
    <property type="evidence" value="ECO:0007669"/>
    <property type="project" value="InterPro"/>
</dbReference>
<protein>
    <submittedName>
        <fullName evidence="7">Uncharacterized protein</fullName>
    </submittedName>
</protein>
<keyword evidence="3 6" id="KW-1133">Transmembrane helix</keyword>
<dbReference type="InterPro" id="IPR010291">
    <property type="entry name" value="Ion_channel_UNC-93"/>
</dbReference>
<feature type="region of interest" description="Disordered" evidence="5">
    <location>
        <begin position="280"/>
        <end position="333"/>
    </location>
</feature>
<accession>A0AAV5KYS3</accession>
<keyword evidence="8" id="KW-1185">Reference proteome</keyword>
<sequence length="693" mass="76924">MDSVDSRDEEAPLIMDNLQSPTPKNHTRDVHILSSAFLLIFLAHGAAQNLETTVNALYLWWLVLWVQRMLWFWGQVVIALLVVHSSKFEAIMVYHGTSFFVSWFCCLNNMGCHARDFNSHEGTVIGKFNGEFWGTFALHQFVGNLMSLALLRDGEDGSTRGTTLLFVVFLCSMTLGTILMCFLGKTDSKEEKGPVDSSVVSVLKSVITALCDKQMQLIVPLIAYSGLQQAFVLTHQSTLELAEFTNYVVKPALGESGVGGAMAVYGAFDASMLGSSNKKPLLSGGGAKSGGSVSGGGWDSWDNDDSFRSSTDLRRNQSASDFRGGSNGGGMGGVPVRLQSTEDIYMRSQLEVSAGNNKSFFARKIQENELRPEGIPPSQGGKYVRFGSSPVPSQGNNREMCSLLCLRGLESYPWLLHLLHNLQLVLSKWAQGRFLLRFCSGLRSEKVKEGGYDYKVNETVNVVTAKTTETGQKTWRIMKGVMALASQKVEEYTKDGMNWKNDNWQPENEKNGIIKSSINRRIIEDGILRLGGNPLPVGITNNSYGLSSWDDWDTEDNRKEDTKKGSGNYTSSGNSNSYGSSSWDDWDTKDNRKEDINKGSGAMPLVMTITTLMAQVHGTTGTLKKIEREILKWELSWDDWDTKDKRKEDINKGSGAMLLVMRITTLMAQVHGTTGTLKKIEREILKWELFPKQ</sequence>
<name>A0AAV5KYS3_9ROSI</name>
<reference evidence="7 8" key="1">
    <citation type="journal article" date="2021" name="Commun. Biol.">
        <title>The genome of Shorea leprosula (Dipterocarpaceae) highlights the ecological relevance of drought in aseasonal tropical rainforests.</title>
        <authorList>
            <person name="Ng K.K.S."/>
            <person name="Kobayashi M.J."/>
            <person name="Fawcett J.A."/>
            <person name="Hatakeyama M."/>
            <person name="Paape T."/>
            <person name="Ng C.H."/>
            <person name="Ang C.C."/>
            <person name="Tnah L.H."/>
            <person name="Lee C.T."/>
            <person name="Nishiyama T."/>
            <person name="Sese J."/>
            <person name="O'Brien M.J."/>
            <person name="Copetti D."/>
            <person name="Mohd Noor M.I."/>
            <person name="Ong R.C."/>
            <person name="Putra M."/>
            <person name="Sireger I.Z."/>
            <person name="Indrioko S."/>
            <person name="Kosugi Y."/>
            <person name="Izuno A."/>
            <person name="Isagi Y."/>
            <person name="Lee S.L."/>
            <person name="Shimizu K.K."/>
        </authorList>
    </citation>
    <scope>NUCLEOTIDE SEQUENCE [LARGE SCALE GENOMIC DNA]</scope>
    <source>
        <strain evidence="7">214</strain>
    </source>
</reference>
<feature type="transmembrane region" description="Helical" evidence="6">
    <location>
        <begin position="30"/>
        <end position="47"/>
    </location>
</feature>
<evidence type="ECO:0000256" key="5">
    <source>
        <dbReference type="SAM" id="MobiDB-lite"/>
    </source>
</evidence>
<keyword evidence="2 6" id="KW-0812">Transmembrane</keyword>
<proteinExistence type="predicted"/>
<feature type="compositionally biased region" description="Low complexity" evidence="5">
    <location>
        <begin position="565"/>
        <end position="582"/>
    </location>
</feature>
<dbReference type="GO" id="GO:0016020">
    <property type="term" value="C:membrane"/>
    <property type="evidence" value="ECO:0007669"/>
    <property type="project" value="UniProtKB-SubCell"/>
</dbReference>
<comment type="caution">
    <text evidence="7">The sequence shown here is derived from an EMBL/GenBank/DDBJ whole genome shotgun (WGS) entry which is preliminary data.</text>
</comment>
<feature type="compositionally biased region" description="Basic and acidic residues" evidence="5">
    <location>
        <begin position="555"/>
        <end position="564"/>
    </location>
</feature>
<feature type="transmembrane region" description="Helical" evidence="6">
    <location>
        <begin position="59"/>
        <end position="83"/>
    </location>
</feature>
<dbReference type="PANTHER" id="PTHR47021:SF4">
    <property type="entry name" value="ADP-RIBOSYLATION FACTOR GTPASE-ACTIVATING PROTEIN AGD6-RELATED"/>
    <property type="match status" value="1"/>
</dbReference>
<dbReference type="EMBL" id="BPVZ01000085">
    <property type="protein sequence ID" value="GKV30034.1"/>
    <property type="molecule type" value="Genomic_DNA"/>
</dbReference>